<dbReference type="SUPFAM" id="SSF57716">
    <property type="entry name" value="Glucocorticoid receptor-like (DNA-binding domain)"/>
    <property type="match status" value="1"/>
</dbReference>
<dbReference type="Gene3D" id="2.10.110.10">
    <property type="entry name" value="Cysteine Rich Protein"/>
    <property type="match status" value="2"/>
</dbReference>
<evidence type="ECO:0000256" key="6">
    <source>
        <dbReference type="SAM" id="MobiDB-lite"/>
    </source>
</evidence>
<dbReference type="CDD" id="cd08368">
    <property type="entry name" value="LIM"/>
    <property type="match status" value="1"/>
</dbReference>
<dbReference type="GO" id="GO:0046872">
    <property type="term" value="F:metal ion binding"/>
    <property type="evidence" value="ECO:0007669"/>
    <property type="project" value="UniProtKB-KW"/>
</dbReference>
<dbReference type="SMART" id="SM00132">
    <property type="entry name" value="LIM"/>
    <property type="match status" value="2"/>
</dbReference>
<accession>A0A2J6QBI2</accession>
<feature type="domain" description="LIM zinc-binding" evidence="7">
    <location>
        <begin position="600"/>
        <end position="658"/>
    </location>
</feature>
<dbReference type="CDD" id="cd09397">
    <property type="entry name" value="LIM1_UF1"/>
    <property type="match status" value="1"/>
</dbReference>
<dbReference type="Pfam" id="PF00412">
    <property type="entry name" value="LIM"/>
    <property type="match status" value="2"/>
</dbReference>
<protein>
    <recommendedName>
        <fullName evidence="7">LIM zinc-binding domain-containing protein</fullName>
    </recommendedName>
</protein>
<keyword evidence="2" id="KW-0677">Repeat</keyword>
<sequence length="685" mass="73596">MAGMDSASSFLPTIKCSMCAREIEISQMGDHVCGESGEPTPPPDSNSIFSTTSYKSNPTNGPSFLKPGRSMPPKVDTSAANRPFFPPKDQLTPVSPSTSRSVSPLTPGDGRQSPFGKPMRSATVRPVQRRPPSPEPLSSNLDSPFPPFPPAKAPAQTRSQSRGGNGRLGPSRFAEADSKYAPMSPRTATDGGLLQRANTIAPGPFDPNRRGRSTESKSNRSHKKEGTIGSLADMTISSATSEIGSSIRRPSTAGPGHSRTSSNSSHESRSAMPPPRAPRNNGYGGFGPPGTKDPEPLSADNRSQTFPLRSDQQPFTRRPSEPGPVARARTPSNESDRQRIDEQSTSRSPPRSRGRKQSMSGPDTSRPPPPRAPSLSGSRVDGRLGDAPPVPTNVNLAAEFGIGNPYHTPSESQSSNASGSSNASKASSTSSPPQSTGPGHSSRQPSESSKVDVLMADLQSSMAQLNPRDVKTSPPRQKQYARGLPPSVNPAWLSPESPMDPAIQGGRLSPSPLRNPERLRTGSESQPVRRPTTAKGDCKGCGEPIKGRSVSSADGRLTGRYHKQCFRCKTCSEPFQTSTFYVINDAPYCEHHYHKLNGSICSTCDRGIEGQYLESESQQKFHPQCLTCADCKRTLRNQHFEMNGKVYCERDAFRRAQQGRFLGPGSAGGGSNKMERRTTRLMMMG</sequence>
<feature type="region of interest" description="Disordered" evidence="6">
    <location>
        <begin position="31"/>
        <end position="541"/>
    </location>
</feature>
<gene>
    <name evidence="8" type="ORF">NA56DRAFT_42167</name>
</gene>
<dbReference type="GO" id="GO:0005634">
    <property type="term" value="C:nucleus"/>
    <property type="evidence" value="ECO:0007669"/>
    <property type="project" value="TreeGrafter"/>
</dbReference>
<dbReference type="AlphaFoldDB" id="A0A2J6QBI2"/>
<dbReference type="STRING" id="1745343.A0A2J6QBI2"/>
<dbReference type="InterPro" id="IPR001781">
    <property type="entry name" value="Znf_LIM"/>
</dbReference>
<dbReference type="OrthoDB" id="1112565at2759"/>
<evidence type="ECO:0000313" key="9">
    <source>
        <dbReference type="Proteomes" id="UP000235672"/>
    </source>
</evidence>
<feature type="region of interest" description="Disordered" evidence="6">
    <location>
        <begin position="660"/>
        <end position="685"/>
    </location>
</feature>
<feature type="compositionally biased region" description="Polar residues" evidence="6">
    <location>
        <begin position="235"/>
        <end position="244"/>
    </location>
</feature>
<dbReference type="PROSITE" id="PS50023">
    <property type="entry name" value="LIM_DOMAIN_2"/>
    <property type="match status" value="2"/>
</dbReference>
<feature type="domain" description="LIM zinc-binding" evidence="7">
    <location>
        <begin position="536"/>
        <end position="599"/>
    </location>
</feature>
<evidence type="ECO:0000256" key="5">
    <source>
        <dbReference type="PROSITE-ProRule" id="PRU00125"/>
    </source>
</evidence>
<reference evidence="8 9" key="1">
    <citation type="submission" date="2016-05" db="EMBL/GenBank/DDBJ databases">
        <title>A degradative enzymes factory behind the ericoid mycorrhizal symbiosis.</title>
        <authorList>
            <consortium name="DOE Joint Genome Institute"/>
            <person name="Martino E."/>
            <person name="Morin E."/>
            <person name="Grelet G."/>
            <person name="Kuo A."/>
            <person name="Kohler A."/>
            <person name="Daghino S."/>
            <person name="Barry K."/>
            <person name="Choi C."/>
            <person name="Cichocki N."/>
            <person name="Clum A."/>
            <person name="Copeland A."/>
            <person name="Hainaut M."/>
            <person name="Haridas S."/>
            <person name="Labutti K."/>
            <person name="Lindquist E."/>
            <person name="Lipzen A."/>
            <person name="Khouja H.-R."/>
            <person name="Murat C."/>
            <person name="Ohm R."/>
            <person name="Olson A."/>
            <person name="Spatafora J."/>
            <person name="Veneault-Fourrey C."/>
            <person name="Henrissat B."/>
            <person name="Grigoriev I."/>
            <person name="Martin F."/>
            <person name="Perotto S."/>
        </authorList>
    </citation>
    <scope>NUCLEOTIDE SEQUENCE [LARGE SCALE GENOMIC DNA]</scope>
    <source>
        <strain evidence="8 9">UAMH 7357</strain>
    </source>
</reference>
<dbReference type="EMBL" id="KZ613474">
    <property type="protein sequence ID" value="PMD23588.1"/>
    <property type="molecule type" value="Genomic_DNA"/>
</dbReference>
<organism evidence="8 9">
    <name type="scientific">Hyaloscypha hepaticicola</name>
    <dbReference type="NCBI Taxonomy" id="2082293"/>
    <lineage>
        <taxon>Eukaryota</taxon>
        <taxon>Fungi</taxon>
        <taxon>Dikarya</taxon>
        <taxon>Ascomycota</taxon>
        <taxon>Pezizomycotina</taxon>
        <taxon>Leotiomycetes</taxon>
        <taxon>Helotiales</taxon>
        <taxon>Hyaloscyphaceae</taxon>
        <taxon>Hyaloscypha</taxon>
    </lineage>
</organism>
<dbReference type="PROSITE" id="PS00478">
    <property type="entry name" value="LIM_DOMAIN_1"/>
    <property type="match status" value="1"/>
</dbReference>
<feature type="compositionally biased region" description="Low complexity" evidence="6">
    <location>
        <begin position="91"/>
        <end position="107"/>
    </location>
</feature>
<feature type="compositionally biased region" description="Low complexity" evidence="6">
    <location>
        <begin position="410"/>
        <end position="442"/>
    </location>
</feature>
<evidence type="ECO:0000259" key="7">
    <source>
        <dbReference type="PROSITE" id="PS50023"/>
    </source>
</evidence>
<keyword evidence="9" id="KW-1185">Reference proteome</keyword>
<evidence type="ECO:0000256" key="4">
    <source>
        <dbReference type="ARBA" id="ARBA00023038"/>
    </source>
</evidence>
<dbReference type="PANTHER" id="PTHR24205">
    <property type="entry name" value="FOUR AND A HALF LIM DOMAINS PROTEIN"/>
    <property type="match status" value="1"/>
</dbReference>
<feature type="compositionally biased region" description="Basic and acidic residues" evidence="6">
    <location>
        <begin position="207"/>
        <end position="218"/>
    </location>
</feature>
<dbReference type="GO" id="GO:0030695">
    <property type="term" value="F:GTPase regulator activity"/>
    <property type="evidence" value="ECO:0007669"/>
    <property type="project" value="UniProtKB-ARBA"/>
</dbReference>
<dbReference type="GO" id="GO:0003712">
    <property type="term" value="F:transcription coregulator activity"/>
    <property type="evidence" value="ECO:0007669"/>
    <property type="project" value="TreeGrafter"/>
</dbReference>
<dbReference type="PANTHER" id="PTHR24205:SF16">
    <property type="entry name" value="GH01042P-RELATED"/>
    <property type="match status" value="1"/>
</dbReference>
<dbReference type="FunFam" id="2.10.110.10:FF:000105">
    <property type="entry name" value="Similar to LIM domain-containing protein"/>
    <property type="match status" value="1"/>
</dbReference>
<evidence type="ECO:0000256" key="2">
    <source>
        <dbReference type="ARBA" id="ARBA00022737"/>
    </source>
</evidence>
<keyword evidence="1 5" id="KW-0479">Metal-binding</keyword>
<evidence type="ECO:0000313" key="8">
    <source>
        <dbReference type="EMBL" id="PMD23588.1"/>
    </source>
</evidence>
<evidence type="ECO:0000256" key="1">
    <source>
        <dbReference type="ARBA" id="ARBA00022723"/>
    </source>
</evidence>
<proteinExistence type="predicted"/>
<name>A0A2J6QBI2_9HELO</name>
<evidence type="ECO:0000256" key="3">
    <source>
        <dbReference type="ARBA" id="ARBA00022833"/>
    </source>
</evidence>
<feature type="compositionally biased region" description="Polar residues" evidence="6">
    <location>
        <begin position="45"/>
        <end position="62"/>
    </location>
</feature>
<dbReference type="Proteomes" id="UP000235672">
    <property type="component" value="Unassembled WGS sequence"/>
</dbReference>
<keyword evidence="4 5" id="KW-0440">LIM domain</keyword>
<keyword evidence="3 5" id="KW-0862">Zinc</keyword>
<feature type="compositionally biased region" description="Polar residues" evidence="6">
    <location>
        <begin position="300"/>
        <end position="315"/>
    </location>
</feature>
<feature type="compositionally biased region" description="Basic and acidic residues" evidence="6">
    <location>
        <begin position="334"/>
        <end position="344"/>
    </location>
</feature>